<evidence type="ECO:0000256" key="8">
    <source>
        <dbReference type="ARBA" id="ARBA00048628"/>
    </source>
</evidence>
<protein>
    <recommendedName>
        <fullName evidence="9">Methylenetetrahydrofolate reductase</fullName>
    </recommendedName>
</protein>
<evidence type="ECO:0000256" key="1">
    <source>
        <dbReference type="ARBA" id="ARBA00001974"/>
    </source>
</evidence>
<proteinExistence type="inferred from homology"/>
<dbReference type="GO" id="GO:0009086">
    <property type="term" value="P:methionine biosynthetic process"/>
    <property type="evidence" value="ECO:0007669"/>
    <property type="project" value="TreeGrafter"/>
</dbReference>
<evidence type="ECO:0000256" key="7">
    <source>
        <dbReference type="ARBA" id="ARBA00034478"/>
    </source>
</evidence>
<evidence type="ECO:0000313" key="10">
    <source>
        <dbReference type="EMBL" id="VEN74351.1"/>
    </source>
</evidence>
<dbReference type="GO" id="GO:0106312">
    <property type="term" value="F:methylenetetrahydrofolate reductase (NADH) activity"/>
    <property type="evidence" value="ECO:0007669"/>
    <property type="project" value="UniProtKB-EC"/>
</dbReference>
<keyword evidence="5 9" id="KW-0274">FAD</keyword>
<evidence type="ECO:0000256" key="4">
    <source>
        <dbReference type="ARBA" id="ARBA00022630"/>
    </source>
</evidence>
<dbReference type="GO" id="GO:0071949">
    <property type="term" value="F:FAD binding"/>
    <property type="evidence" value="ECO:0007669"/>
    <property type="project" value="TreeGrafter"/>
</dbReference>
<dbReference type="Pfam" id="PF02219">
    <property type="entry name" value="MTHFR"/>
    <property type="match status" value="1"/>
</dbReference>
<comment type="pathway">
    <text evidence="2 9">One-carbon metabolism; tetrahydrofolate interconversion.</text>
</comment>
<evidence type="ECO:0000256" key="6">
    <source>
        <dbReference type="ARBA" id="ARBA00023002"/>
    </source>
</evidence>
<keyword evidence="4 9" id="KW-0285">Flavoprotein</keyword>
<comment type="catalytic activity">
    <reaction evidence="8">
        <text>(6S)-5-methyl-5,6,7,8-tetrahydrofolate + NAD(+) = (6R)-5,10-methylene-5,6,7,8-tetrahydrofolate + NADH + H(+)</text>
        <dbReference type="Rhea" id="RHEA:19821"/>
        <dbReference type="ChEBI" id="CHEBI:15378"/>
        <dbReference type="ChEBI" id="CHEBI:15636"/>
        <dbReference type="ChEBI" id="CHEBI:18608"/>
        <dbReference type="ChEBI" id="CHEBI:57540"/>
        <dbReference type="ChEBI" id="CHEBI:57945"/>
        <dbReference type="EC" id="1.5.1.54"/>
    </reaction>
    <physiologicalReaction direction="right-to-left" evidence="8">
        <dbReference type="Rhea" id="RHEA:19823"/>
    </physiologicalReaction>
</comment>
<evidence type="ECO:0000256" key="5">
    <source>
        <dbReference type="ARBA" id="ARBA00022827"/>
    </source>
</evidence>
<evidence type="ECO:0000256" key="3">
    <source>
        <dbReference type="ARBA" id="ARBA00006743"/>
    </source>
</evidence>
<dbReference type="Gene3D" id="3.20.20.220">
    <property type="match status" value="1"/>
</dbReference>
<comment type="cofactor">
    <cofactor evidence="1 9">
        <name>FAD</name>
        <dbReference type="ChEBI" id="CHEBI:57692"/>
    </cofactor>
</comment>
<organism evidence="10">
    <name type="scientific">uncultured Desulfobacteraceae bacterium</name>
    <dbReference type="NCBI Taxonomy" id="218296"/>
    <lineage>
        <taxon>Bacteria</taxon>
        <taxon>Pseudomonadati</taxon>
        <taxon>Thermodesulfobacteriota</taxon>
        <taxon>Desulfobacteria</taxon>
        <taxon>Desulfobacterales</taxon>
        <taxon>Desulfobacteraceae</taxon>
        <taxon>environmental samples</taxon>
    </lineage>
</organism>
<dbReference type="InterPro" id="IPR003171">
    <property type="entry name" value="Mehydrof_redctse-like"/>
</dbReference>
<comment type="pathway">
    <text evidence="7">Amino-acid biosynthesis; L-methionine biosynthesis via de novo pathway.</text>
</comment>
<dbReference type="PANTHER" id="PTHR45754">
    <property type="entry name" value="METHYLENETETRAHYDROFOLATE REDUCTASE"/>
    <property type="match status" value="1"/>
</dbReference>
<dbReference type="GO" id="GO:0035999">
    <property type="term" value="P:tetrahydrofolate interconversion"/>
    <property type="evidence" value="ECO:0007669"/>
    <property type="project" value="UniProtKB-UniPathway"/>
</dbReference>
<keyword evidence="6 9" id="KW-0560">Oxidoreductase</keyword>
<dbReference type="UniPathway" id="UPA00193"/>
<dbReference type="AlphaFoldDB" id="A0A484HM38"/>
<name>A0A484HM38_9BACT</name>
<gene>
    <name evidence="10" type="ORF">EPICR_30288</name>
</gene>
<comment type="similarity">
    <text evidence="3 9">Belongs to the methylenetetrahydrofolate reductase family.</text>
</comment>
<evidence type="ECO:0000256" key="9">
    <source>
        <dbReference type="RuleBase" id="RU003862"/>
    </source>
</evidence>
<accession>A0A484HM38</accession>
<dbReference type="InterPro" id="IPR029041">
    <property type="entry name" value="FAD-linked_oxidoreductase-like"/>
</dbReference>
<evidence type="ECO:0000256" key="2">
    <source>
        <dbReference type="ARBA" id="ARBA00004777"/>
    </source>
</evidence>
<dbReference type="PANTHER" id="PTHR45754:SF3">
    <property type="entry name" value="METHYLENETETRAHYDROFOLATE REDUCTASE (NADPH)"/>
    <property type="match status" value="1"/>
</dbReference>
<dbReference type="SUPFAM" id="SSF51730">
    <property type="entry name" value="FAD-linked oxidoreductase"/>
    <property type="match status" value="1"/>
</dbReference>
<sequence length="289" mass="31146">MRLKRKFDSGEFAVLAEIQPPKGVDVSAMVSGAMRVKGEVTAFMTPEMTNAEMRMSSLGAAVILQQKGMETVMQANCRDRNRLALQADLLAAGACEIPNIMAVKGEETTFGDHHQARPAHDIDTLDLIRAAAGLSAGADMSGVELMGAPDFLIGASADPGVGGKSAEMGIADMKEKIEAGARFFVTPPIFDPALIESFAKKIDMKDIRVTPTVLLLKSLGMARYIARNVAGIDIPDATIDRIRKSRDKTRECVEIAAETAREIRKQGFAGVLISTMGWEDKLPDILKKI</sequence>
<dbReference type="EMBL" id="CAACVI010000023">
    <property type="protein sequence ID" value="VEN74351.1"/>
    <property type="molecule type" value="Genomic_DNA"/>
</dbReference>
<dbReference type="GO" id="GO:0005829">
    <property type="term" value="C:cytosol"/>
    <property type="evidence" value="ECO:0007669"/>
    <property type="project" value="TreeGrafter"/>
</dbReference>
<reference evidence="10" key="1">
    <citation type="submission" date="2019-01" db="EMBL/GenBank/DDBJ databases">
        <authorList>
            <consortium name="Genoscope - CEA"/>
            <person name="William W."/>
        </authorList>
    </citation>
    <scope>NUCLEOTIDE SEQUENCE</scope>
    <source>
        <strain evidence="10">CR-1</strain>
    </source>
</reference>